<feature type="transmembrane region" description="Helical" evidence="7">
    <location>
        <begin position="149"/>
        <end position="167"/>
    </location>
</feature>
<reference evidence="8 9" key="1">
    <citation type="journal article" date="2012" name="BMC Genomics">
        <title>Comparative genomics of the white-rot fungi, Phanerochaete carnosa and P. chrysosporium, to elucidate the genetic basis of the distinct wood types they colonize.</title>
        <authorList>
            <person name="Suzuki H."/>
            <person name="MacDonald J."/>
            <person name="Syed K."/>
            <person name="Salamov A."/>
            <person name="Hori C."/>
            <person name="Aerts A."/>
            <person name="Henrissat B."/>
            <person name="Wiebenga A."/>
            <person name="vanKuyk P.A."/>
            <person name="Barry K."/>
            <person name="Lindquist E."/>
            <person name="LaButti K."/>
            <person name="Lapidus A."/>
            <person name="Lucas S."/>
            <person name="Coutinho P."/>
            <person name="Gong Y."/>
            <person name="Samejima M."/>
            <person name="Mahadevan R."/>
            <person name="Abou-Zaid M."/>
            <person name="de Vries R.P."/>
            <person name="Igarashi K."/>
            <person name="Yadav J.S."/>
            <person name="Grigoriev I.V."/>
            <person name="Master E.R."/>
        </authorList>
    </citation>
    <scope>NUCLEOTIDE SEQUENCE [LARGE SCALE GENOMIC DNA]</scope>
    <source>
        <strain evidence="8 9">HHB-10118-sp</strain>
    </source>
</reference>
<evidence type="ECO:0000256" key="6">
    <source>
        <dbReference type="SAM" id="MobiDB-lite"/>
    </source>
</evidence>
<feature type="transmembrane region" description="Helical" evidence="7">
    <location>
        <begin position="460"/>
        <end position="479"/>
    </location>
</feature>
<evidence type="ECO:0000256" key="3">
    <source>
        <dbReference type="ARBA" id="ARBA00022692"/>
    </source>
</evidence>
<keyword evidence="3 7" id="KW-0812">Transmembrane</keyword>
<feature type="transmembrane region" description="Helical" evidence="7">
    <location>
        <begin position="57"/>
        <end position="77"/>
    </location>
</feature>
<dbReference type="HOGENOM" id="CLU_004495_0_3_1"/>
<dbReference type="FunCoup" id="K5WPJ4">
    <property type="interactions" value="22"/>
</dbReference>
<evidence type="ECO:0000256" key="4">
    <source>
        <dbReference type="ARBA" id="ARBA00022989"/>
    </source>
</evidence>
<name>K5WPJ4_PHACS</name>
<feature type="transmembrane region" description="Helical" evidence="7">
    <location>
        <begin position="427"/>
        <end position="448"/>
    </location>
</feature>
<dbReference type="Proteomes" id="UP000008370">
    <property type="component" value="Unassembled WGS sequence"/>
</dbReference>
<keyword evidence="4 7" id="KW-1133">Transmembrane helix</keyword>
<feature type="transmembrane region" description="Helical" evidence="7">
    <location>
        <begin position="252"/>
        <end position="275"/>
    </location>
</feature>
<dbReference type="OrthoDB" id="4476201at2759"/>
<dbReference type="Pfam" id="PF13520">
    <property type="entry name" value="AA_permease_2"/>
    <property type="match status" value="1"/>
</dbReference>
<dbReference type="InParanoid" id="K5WPJ4"/>
<evidence type="ECO:0000313" key="8">
    <source>
        <dbReference type="EMBL" id="EKM52267.1"/>
    </source>
</evidence>
<sequence length="520" mass="56182">MSQYSDEARLARLGYKQEFKRHFTPLEVFGISFSIIGIFPSIASVLVYALPNGGPVALVWGWALCAFFLMFITMALAELGSAAPTSGGLYYWSHKYAPPKWKNFLSWICAYSNTMGNIASVASTDWGCAVQLLAAVSIGSNLTYVPTTAHIFGVYAALLFTHGFVASMATRVLARLQTVFIALNVLLCLAIIIAVPAATPSEFRNPASYAFGGFTNLNGWPNGFAFILSFLAPLWSIGAFDSSLHMSEEATNASIAVPWAMMGACGIGGILGWAINVALAFCMGRDIEDIMSDPIGQPMATIFFNSFGQRGTLAIWSVVVFMQWLMGADMAAACSRQIFAFARDGGLPLSRYLYRMNARTHTPVNCVWFACGTSLLLGLLAFAGPAAIGAVFSLVPTGQFVAYSIPIACRFFGGAEWVPGPFSLGRWGFPVALVALIWMAFSIVILMFPTTPAVDSADMNYTALVLGGWLLLCVAYYYFPRYGGVHWFTGPVANIDDVRPESGGAESAESVDEKVKFEQE</sequence>
<dbReference type="GO" id="GO:0006865">
    <property type="term" value="P:amino acid transport"/>
    <property type="evidence" value="ECO:0007669"/>
    <property type="project" value="InterPro"/>
</dbReference>
<feature type="compositionally biased region" description="Basic and acidic residues" evidence="6">
    <location>
        <begin position="511"/>
        <end position="520"/>
    </location>
</feature>
<dbReference type="InterPro" id="IPR002293">
    <property type="entry name" value="AA/rel_permease1"/>
</dbReference>
<dbReference type="EMBL" id="JH930475">
    <property type="protein sequence ID" value="EKM52267.1"/>
    <property type="molecule type" value="Genomic_DNA"/>
</dbReference>
<evidence type="ECO:0000256" key="5">
    <source>
        <dbReference type="ARBA" id="ARBA00023136"/>
    </source>
</evidence>
<keyword evidence="5 7" id="KW-0472">Membrane</keyword>
<dbReference type="GeneID" id="18917757"/>
<feature type="region of interest" description="Disordered" evidence="6">
    <location>
        <begin position="500"/>
        <end position="520"/>
    </location>
</feature>
<dbReference type="Gene3D" id="1.20.1740.10">
    <property type="entry name" value="Amino acid/polyamine transporter I"/>
    <property type="match status" value="1"/>
</dbReference>
<comment type="subcellular location">
    <subcellularLocation>
        <location evidence="1">Membrane</location>
        <topology evidence="1">Multi-pass membrane protein</topology>
    </subcellularLocation>
</comment>
<dbReference type="PIRSF" id="PIRSF006060">
    <property type="entry name" value="AA_transporter"/>
    <property type="match status" value="1"/>
</dbReference>
<dbReference type="AlphaFoldDB" id="K5WPJ4"/>
<dbReference type="PANTHER" id="PTHR45649:SF6">
    <property type="entry name" value="GABA-SPECIFIC PERMEASE"/>
    <property type="match status" value="1"/>
</dbReference>
<feature type="transmembrane region" description="Helical" evidence="7">
    <location>
        <begin position="313"/>
        <end position="333"/>
    </location>
</feature>
<protein>
    <recommendedName>
        <fullName evidence="10">Amino acid permease/ SLC12A domain-containing protein</fullName>
    </recommendedName>
</protein>
<evidence type="ECO:0008006" key="10">
    <source>
        <dbReference type="Google" id="ProtNLM"/>
    </source>
</evidence>
<feature type="transmembrane region" description="Helical" evidence="7">
    <location>
        <begin position="28"/>
        <end position="50"/>
    </location>
</feature>
<accession>K5WPJ4</accession>
<dbReference type="KEGG" id="pco:PHACADRAFT_260522"/>
<keyword evidence="2" id="KW-0813">Transport</keyword>
<keyword evidence="9" id="KW-1185">Reference proteome</keyword>
<evidence type="ECO:0000256" key="1">
    <source>
        <dbReference type="ARBA" id="ARBA00004141"/>
    </source>
</evidence>
<dbReference type="InterPro" id="IPR004840">
    <property type="entry name" value="Amino_acid_permease_CS"/>
</dbReference>
<dbReference type="PANTHER" id="PTHR45649">
    <property type="entry name" value="AMINO-ACID PERMEASE BAT1"/>
    <property type="match status" value="1"/>
</dbReference>
<dbReference type="GO" id="GO:0016020">
    <property type="term" value="C:membrane"/>
    <property type="evidence" value="ECO:0007669"/>
    <property type="project" value="UniProtKB-SubCell"/>
</dbReference>
<evidence type="ECO:0000256" key="2">
    <source>
        <dbReference type="ARBA" id="ARBA00022448"/>
    </source>
</evidence>
<evidence type="ECO:0000256" key="7">
    <source>
        <dbReference type="SAM" id="Phobius"/>
    </source>
</evidence>
<dbReference type="RefSeq" id="XP_007398621.1">
    <property type="nucleotide sequence ID" value="XM_007398559.1"/>
</dbReference>
<feature type="transmembrane region" description="Helical" evidence="7">
    <location>
        <begin position="179"/>
        <end position="199"/>
    </location>
</feature>
<proteinExistence type="predicted"/>
<dbReference type="PROSITE" id="PS00218">
    <property type="entry name" value="AMINO_ACID_PERMEASE_1"/>
    <property type="match status" value="1"/>
</dbReference>
<gene>
    <name evidence="8" type="ORF">PHACADRAFT_260522</name>
</gene>
<feature type="transmembrane region" description="Helical" evidence="7">
    <location>
        <begin position="219"/>
        <end position="240"/>
    </location>
</feature>
<evidence type="ECO:0000313" key="9">
    <source>
        <dbReference type="Proteomes" id="UP000008370"/>
    </source>
</evidence>
<dbReference type="GO" id="GO:0022857">
    <property type="term" value="F:transmembrane transporter activity"/>
    <property type="evidence" value="ECO:0007669"/>
    <property type="project" value="InterPro"/>
</dbReference>
<organism evidence="8 9">
    <name type="scientific">Phanerochaete carnosa (strain HHB-10118-sp)</name>
    <name type="common">White-rot fungus</name>
    <name type="synonym">Peniophora carnosa</name>
    <dbReference type="NCBI Taxonomy" id="650164"/>
    <lineage>
        <taxon>Eukaryota</taxon>
        <taxon>Fungi</taxon>
        <taxon>Dikarya</taxon>
        <taxon>Basidiomycota</taxon>
        <taxon>Agaricomycotina</taxon>
        <taxon>Agaricomycetes</taxon>
        <taxon>Polyporales</taxon>
        <taxon>Phanerochaetaceae</taxon>
        <taxon>Phanerochaete</taxon>
    </lineage>
</organism>
<feature type="transmembrane region" description="Helical" evidence="7">
    <location>
        <begin position="366"/>
        <end position="395"/>
    </location>
</feature>